<keyword evidence="2" id="KW-1185">Reference proteome</keyword>
<dbReference type="Proteomes" id="UP001597045">
    <property type="component" value="Unassembled WGS sequence"/>
</dbReference>
<dbReference type="Pfam" id="PF18966">
    <property type="entry name" value="Lipoprotein_23"/>
    <property type="match status" value="1"/>
</dbReference>
<keyword evidence="1" id="KW-0449">Lipoprotein</keyword>
<sequence>MTVPEYRSVTIGPVTATECTYVRDHPEADVKKRERLLAVPTAHGAAILALGGLDTEEHEQMLPAYVLAKNTLQVTG</sequence>
<reference evidence="2" key="1">
    <citation type="journal article" date="2019" name="Int. J. Syst. Evol. Microbiol.">
        <title>The Global Catalogue of Microorganisms (GCM) 10K type strain sequencing project: providing services to taxonomists for standard genome sequencing and annotation.</title>
        <authorList>
            <consortium name="The Broad Institute Genomics Platform"/>
            <consortium name="The Broad Institute Genome Sequencing Center for Infectious Disease"/>
            <person name="Wu L."/>
            <person name="Ma J."/>
        </authorList>
    </citation>
    <scope>NUCLEOTIDE SEQUENCE [LARGE SCALE GENOMIC DNA]</scope>
    <source>
        <strain evidence="2">JCM 31486</strain>
    </source>
</reference>
<evidence type="ECO:0000313" key="1">
    <source>
        <dbReference type="EMBL" id="MFD1045713.1"/>
    </source>
</evidence>
<name>A0ABW3M4U7_9PSEU</name>
<dbReference type="InterPro" id="IPR044058">
    <property type="entry name" value="Lipoprotein_23"/>
</dbReference>
<organism evidence="1 2">
    <name type="scientific">Kibdelosporangium lantanae</name>
    <dbReference type="NCBI Taxonomy" id="1497396"/>
    <lineage>
        <taxon>Bacteria</taxon>
        <taxon>Bacillati</taxon>
        <taxon>Actinomycetota</taxon>
        <taxon>Actinomycetes</taxon>
        <taxon>Pseudonocardiales</taxon>
        <taxon>Pseudonocardiaceae</taxon>
        <taxon>Kibdelosporangium</taxon>
    </lineage>
</organism>
<evidence type="ECO:0000313" key="2">
    <source>
        <dbReference type="Proteomes" id="UP001597045"/>
    </source>
</evidence>
<dbReference type="EMBL" id="JBHTIS010000387">
    <property type="protein sequence ID" value="MFD1045713.1"/>
    <property type="molecule type" value="Genomic_DNA"/>
</dbReference>
<protein>
    <submittedName>
        <fullName evidence="1">Lipoprotein</fullName>
    </submittedName>
</protein>
<comment type="caution">
    <text evidence="1">The sequence shown here is derived from an EMBL/GenBank/DDBJ whole genome shotgun (WGS) entry which is preliminary data.</text>
</comment>
<accession>A0ABW3M4U7</accession>
<proteinExistence type="predicted"/>
<gene>
    <name evidence="1" type="ORF">ACFQ1S_09115</name>
</gene>